<dbReference type="Pfam" id="PF13483">
    <property type="entry name" value="Lactamase_B_3"/>
    <property type="match status" value="1"/>
</dbReference>
<dbReference type="SUPFAM" id="SSF56281">
    <property type="entry name" value="Metallo-hydrolase/oxidoreductase"/>
    <property type="match status" value="1"/>
</dbReference>
<organism evidence="1 2">
    <name type="scientific">Wansuia hejianensis</name>
    <dbReference type="NCBI Taxonomy" id="2763667"/>
    <lineage>
        <taxon>Bacteria</taxon>
        <taxon>Bacillati</taxon>
        <taxon>Bacillota</taxon>
        <taxon>Clostridia</taxon>
        <taxon>Lachnospirales</taxon>
        <taxon>Lachnospiraceae</taxon>
        <taxon>Wansuia</taxon>
    </lineage>
</organism>
<dbReference type="PANTHER" id="PTHR42967:SF1">
    <property type="entry name" value="MBL FOLD METALLO-HYDROLASE"/>
    <property type="match status" value="1"/>
</dbReference>
<dbReference type="AlphaFoldDB" id="A0A7G9GGX4"/>
<dbReference type="Proteomes" id="UP000515860">
    <property type="component" value="Chromosome"/>
</dbReference>
<name>A0A7G9GGX4_9FIRM</name>
<dbReference type="PANTHER" id="PTHR42967">
    <property type="entry name" value="METAL DEPENDENT HYDROLASE"/>
    <property type="match status" value="1"/>
</dbReference>
<evidence type="ECO:0000313" key="2">
    <source>
        <dbReference type="Proteomes" id="UP000515860"/>
    </source>
</evidence>
<keyword evidence="1" id="KW-0378">Hydrolase</keyword>
<dbReference type="KEGG" id="whj:H9Q79_07230"/>
<gene>
    <name evidence="1" type="ORF">H9Q79_07230</name>
</gene>
<dbReference type="InterPro" id="IPR036866">
    <property type="entry name" value="RibonucZ/Hydroxyglut_hydro"/>
</dbReference>
<sequence>MKITFLGHSGYAVEISGLLLVFDYETGCLPLDSDPAEAVFFVSHQHQDHFNPQIFSMEPLAGRAAYVLSRDTRRKVRKIGGPEERIHYMTAGEEVCLDAGDKTLRIRTLCSTDCGVAFLVGCGEYQIYHGGDLNCWSWPGDSKQHRNQMVAEYRREIQKLKGEKIHVAFCPLDPRLEEWYAEGFRYFLEHVDADYVWPMHMWKEFGTVGRFLDSLEDEKQKGRVVSVSHDGQQWECGRVAEIEEPDFGCEGRPDGEAAQDRLLVRMEDGSTRVRWEADSSLYDRGVDEGSLLTWEV</sequence>
<dbReference type="RefSeq" id="WP_118647799.1">
    <property type="nucleotide sequence ID" value="NZ_CP060635.1"/>
</dbReference>
<keyword evidence="2" id="KW-1185">Reference proteome</keyword>
<evidence type="ECO:0000313" key="1">
    <source>
        <dbReference type="EMBL" id="QNM10056.1"/>
    </source>
</evidence>
<reference evidence="1 2" key="1">
    <citation type="submission" date="2020-08" db="EMBL/GenBank/DDBJ databases">
        <authorList>
            <person name="Liu C."/>
            <person name="Sun Q."/>
        </authorList>
    </citation>
    <scope>NUCLEOTIDE SEQUENCE [LARGE SCALE GENOMIC DNA]</scope>
    <source>
        <strain evidence="1 2">NSJ-29</strain>
    </source>
</reference>
<dbReference type="Gene3D" id="3.60.15.10">
    <property type="entry name" value="Ribonuclease Z/Hydroxyacylglutathione hydrolase-like"/>
    <property type="match status" value="1"/>
</dbReference>
<accession>A0A7G9GGX4</accession>
<dbReference type="GO" id="GO:0016787">
    <property type="term" value="F:hydrolase activity"/>
    <property type="evidence" value="ECO:0007669"/>
    <property type="project" value="UniProtKB-KW"/>
</dbReference>
<proteinExistence type="predicted"/>
<protein>
    <submittedName>
        <fullName evidence="1">MBL fold metallo-hydrolase</fullName>
    </submittedName>
</protein>
<dbReference type="EMBL" id="CP060635">
    <property type="protein sequence ID" value="QNM10056.1"/>
    <property type="molecule type" value="Genomic_DNA"/>
</dbReference>